<dbReference type="PANTHER" id="PTHR31157">
    <property type="entry name" value="SCP DOMAIN-CONTAINING PROTEIN"/>
    <property type="match status" value="1"/>
</dbReference>
<feature type="region of interest" description="Disordered" evidence="1">
    <location>
        <begin position="22"/>
        <end position="49"/>
    </location>
</feature>
<gene>
    <name evidence="4" type="ORF">ACFSE6_06140</name>
</gene>
<evidence type="ECO:0000256" key="2">
    <source>
        <dbReference type="SAM" id="SignalP"/>
    </source>
</evidence>
<evidence type="ECO:0000313" key="5">
    <source>
        <dbReference type="Proteomes" id="UP001597277"/>
    </source>
</evidence>
<dbReference type="InterPro" id="IPR035940">
    <property type="entry name" value="CAP_sf"/>
</dbReference>
<dbReference type="InterPro" id="IPR014044">
    <property type="entry name" value="CAP_dom"/>
</dbReference>
<dbReference type="PROSITE" id="PS51257">
    <property type="entry name" value="PROKAR_LIPOPROTEIN"/>
    <property type="match status" value="1"/>
</dbReference>
<dbReference type="Proteomes" id="UP001597277">
    <property type="component" value="Unassembled WGS sequence"/>
</dbReference>
<dbReference type="RefSeq" id="WP_388003571.1">
    <property type="nucleotide sequence ID" value="NZ_JBHUEE010000002.1"/>
</dbReference>
<name>A0ABW4L199_9MICO</name>
<reference evidence="5" key="1">
    <citation type="journal article" date="2019" name="Int. J. Syst. Evol. Microbiol.">
        <title>The Global Catalogue of Microorganisms (GCM) 10K type strain sequencing project: providing services to taxonomists for standard genome sequencing and annotation.</title>
        <authorList>
            <consortium name="The Broad Institute Genomics Platform"/>
            <consortium name="The Broad Institute Genome Sequencing Center for Infectious Disease"/>
            <person name="Wu L."/>
            <person name="Ma J."/>
        </authorList>
    </citation>
    <scope>NUCLEOTIDE SEQUENCE [LARGE SCALE GENOMIC DNA]</scope>
    <source>
        <strain evidence="5">JCM 17130</strain>
    </source>
</reference>
<dbReference type="CDD" id="cd05379">
    <property type="entry name" value="CAP_bacterial"/>
    <property type="match status" value="1"/>
</dbReference>
<evidence type="ECO:0000256" key="1">
    <source>
        <dbReference type="SAM" id="MobiDB-lite"/>
    </source>
</evidence>
<protein>
    <submittedName>
        <fullName evidence="4">CAP domain-containing protein</fullName>
    </submittedName>
</protein>
<evidence type="ECO:0000313" key="4">
    <source>
        <dbReference type="EMBL" id="MFD1717405.1"/>
    </source>
</evidence>
<dbReference type="Gene3D" id="3.40.33.10">
    <property type="entry name" value="CAP"/>
    <property type="match status" value="1"/>
</dbReference>
<feature type="compositionally biased region" description="Polar residues" evidence="1">
    <location>
        <begin position="33"/>
        <end position="45"/>
    </location>
</feature>
<accession>A0ABW4L199</accession>
<feature type="domain" description="SCP" evidence="3">
    <location>
        <begin position="69"/>
        <end position="175"/>
    </location>
</feature>
<evidence type="ECO:0000259" key="3">
    <source>
        <dbReference type="Pfam" id="PF00188"/>
    </source>
</evidence>
<keyword evidence="2" id="KW-0732">Signal</keyword>
<dbReference type="PANTHER" id="PTHR31157:SF1">
    <property type="entry name" value="SCP DOMAIN-CONTAINING PROTEIN"/>
    <property type="match status" value="1"/>
</dbReference>
<organism evidence="4 5">
    <name type="scientific">Georgenia deserti</name>
    <dbReference type="NCBI Taxonomy" id="2093781"/>
    <lineage>
        <taxon>Bacteria</taxon>
        <taxon>Bacillati</taxon>
        <taxon>Actinomycetota</taxon>
        <taxon>Actinomycetes</taxon>
        <taxon>Micrococcales</taxon>
        <taxon>Bogoriellaceae</taxon>
        <taxon>Georgenia</taxon>
    </lineage>
</organism>
<feature type="chain" id="PRO_5045300432" evidence="2">
    <location>
        <begin position="22"/>
        <end position="182"/>
    </location>
</feature>
<proteinExistence type="predicted"/>
<dbReference type="EMBL" id="JBHUEE010000002">
    <property type="protein sequence ID" value="MFD1717405.1"/>
    <property type="molecule type" value="Genomic_DNA"/>
</dbReference>
<sequence length="182" mass="19294">MRRVPRAVPTLLALLALTAAGCTPENGDETPTGEGSPTAEQTTSAEPGDYATVDVDSVDLREYEQDLFDETNAVRAEEDLPPLEHSDCAAEQGRERAEALVDEDGLEHAPMGEVQSSCDVNYSAENLVRSDAAPEAVVDAWMNSSGHRMNLLTTDAGRLGVGCVPGENEIICSQIYLGGESG</sequence>
<feature type="signal peptide" evidence="2">
    <location>
        <begin position="1"/>
        <end position="21"/>
    </location>
</feature>
<dbReference type="Pfam" id="PF00188">
    <property type="entry name" value="CAP"/>
    <property type="match status" value="1"/>
</dbReference>
<comment type="caution">
    <text evidence="4">The sequence shown here is derived from an EMBL/GenBank/DDBJ whole genome shotgun (WGS) entry which is preliminary data.</text>
</comment>
<keyword evidence="5" id="KW-1185">Reference proteome</keyword>
<dbReference type="SUPFAM" id="SSF55797">
    <property type="entry name" value="PR-1-like"/>
    <property type="match status" value="1"/>
</dbReference>